<evidence type="ECO:0008006" key="3">
    <source>
        <dbReference type="Google" id="ProtNLM"/>
    </source>
</evidence>
<keyword evidence="2" id="KW-1185">Reference proteome</keyword>
<gene>
    <name evidence="1" type="ORF">HH213_17195</name>
</gene>
<reference evidence="1 2" key="1">
    <citation type="submission" date="2020-04" db="EMBL/GenBank/DDBJ databases">
        <title>Genome sequencing of novel species.</title>
        <authorList>
            <person name="Heo J."/>
            <person name="Kim S.-J."/>
            <person name="Kim J.-S."/>
            <person name="Hong S.-B."/>
            <person name="Kwon S.-W."/>
        </authorList>
    </citation>
    <scope>NUCLEOTIDE SEQUENCE [LARGE SCALE GENOMIC DNA]</scope>
    <source>
        <strain evidence="1 2">AF9R3</strain>
    </source>
</reference>
<sequence length="110" mass="12560">MPETSSYLSTPDGRYFIVRGRLWRMSNPALSPEVRQHWVDKLMDARRTVAMALKAHDSKAEKAARANVDAAKRALGERGPVWWTDDAPDFNRRLVKNTPYADWYAALPSD</sequence>
<accession>A0ABX6MC15</accession>
<evidence type="ECO:0000313" key="1">
    <source>
        <dbReference type="EMBL" id="QJD91668.1"/>
    </source>
</evidence>
<dbReference type="Proteomes" id="UP000503117">
    <property type="component" value="Chromosome"/>
</dbReference>
<evidence type="ECO:0000313" key="2">
    <source>
        <dbReference type="Proteomes" id="UP000503117"/>
    </source>
</evidence>
<name>A0ABX6MC15_9BURK</name>
<organism evidence="1 2">
    <name type="scientific">Duganella dendranthematis</name>
    <dbReference type="NCBI Taxonomy" id="2728021"/>
    <lineage>
        <taxon>Bacteria</taxon>
        <taxon>Pseudomonadati</taxon>
        <taxon>Pseudomonadota</taxon>
        <taxon>Betaproteobacteria</taxon>
        <taxon>Burkholderiales</taxon>
        <taxon>Oxalobacteraceae</taxon>
        <taxon>Telluria group</taxon>
        <taxon>Duganella</taxon>
    </lineage>
</organism>
<dbReference type="EMBL" id="CP051684">
    <property type="protein sequence ID" value="QJD91668.1"/>
    <property type="molecule type" value="Genomic_DNA"/>
</dbReference>
<protein>
    <recommendedName>
        <fullName evidence="3">Integrase</fullName>
    </recommendedName>
</protein>
<proteinExistence type="predicted"/>